<dbReference type="AlphaFoldDB" id="A0A1I7X521"/>
<dbReference type="Proteomes" id="UP000095283">
    <property type="component" value="Unplaced"/>
</dbReference>
<sequence length="31" mass="3460">MVLAIRASATICKMTQDGQREWSATRLIIVP</sequence>
<protein>
    <submittedName>
        <fullName evidence="2">Uncharacterized protein</fullName>
    </submittedName>
</protein>
<reference evidence="2" key="1">
    <citation type="submission" date="2016-11" db="UniProtKB">
        <authorList>
            <consortium name="WormBaseParasite"/>
        </authorList>
    </citation>
    <scope>IDENTIFICATION</scope>
</reference>
<dbReference type="WBParaSite" id="Hba_12555">
    <property type="protein sequence ID" value="Hba_12555"/>
    <property type="gene ID" value="Hba_12555"/>
</dbReference>
<keyword evidence="1" id="KW-1185">Reference proteome</keyword>
<accession>A0A1I7X521</accession>
<organism evidence="1 2">
    <name type="scientific">Heterorhabditis bacteriophora</name>
    <name type="common">Entomopathogenic nematode worm</name>
    <dbReference type="NCBI Taxonomy" id="37862"/>
    <lineage>
        <taxon>Eukaryota</taxon>
        <taxon>Metazoa</taxon>
        <taxon>Ecdysozoa</taxon>
        <taxon>Nematoda</taxon>
        <taxon>Chromadorea</taxon>
        <taxon>Rhabditida</taxon>
        <taxon>Rhabditina</taxon>
        <taxon>Rhabditomorpha</taxon>
        <taxon>Strongyloidea</taxon>
        <taxon>Heterorhabditidae</taxon>
        <taxon>Heterorhabditis</taxon>
    </lineage>
</organism>
<evidence type="ECO:0000313" key="1">
    <source>
        <dbReference type="Proteomes" id="UP000095283"/>
    </source>
</evidence>
<name>A0A1I7X521_HETBA</name>
<evidence type="ECO:0000313" key="2">
    <source>
        <dbReference type="WBParaSite" id="Hba_12555"/>
    </source>
</evidence>
<proteinExistence type="predicted"/>